<evidence type="ECO:0000256" key="1">
    <source>
        <dbReference type="ARBA" id="ARBA00004236"/>
    </source>
</evidence>
<dbReference type="InterPro" id="IPR050823">
    <property type="entry name" value="Plant_Ser_Thr_Prot_Kinase"/>
</dbReference>
<dbReference type="AlphaFoldDB" id="A0A067LCA0"/>
<dbReference type="Proteomes" id="UP000027138">
    <property type="component" value="Unassembled WGS sequence"/>
</dbReference>
<evidence type="ECO:0000256" key="3">
    <source>
        <dbReference type="SAM" id="MobiDB-lite"/>
    </source>
</evidence>
<keyword evidence="2" id="KW-1003">Cell membrane</keyword>
<evidence type="ECO:0000256" key="2">
    <source>
        <dbReference type="ARBA" id="ARBA00022475"/>
    </source>
</evidence>
<evidence type="ECO:0000313" key="6">
    <source>
        <dbReference type="Proteomes" id="UP000027138"/>
    </source>
</evidence>
<sequence>MCWQNDMSKSSSKVSSVTVPSTAQTKGHILNSPNLKRFNFSELKAATRDFGQDTVLASGATCTVFEGWIDCLSLKPSGPDTGMPVAVKRLRDNRGQQEWLSEIRYMGQLLHPNLVKLIGYCLEDDHRLLVYEFVPNGSLENRLFGSHVSKKSDKYSFGIVLLEMLSGRRAIELDRQSEPIHLGEHSGSSALKVAQLAYECVSGEPKFRPDIKDVVKILENLQDNVVCKSSSGSKQWKRCFLS</sequence>
<dbReference type="OrthoDB" id="1936432at2759"/>
<gene>
    <name evidence="5" type="ORF">JCGZ_06622</name>
</gene>
<dbReference type="InterPro" id="IPR001245">
    <property type="entry name" value="Ser-Thr/Tyr_kinase_cat_dom"/>
</dbReference>
<evidence type="ECO:0000313" key="5">
    <source>
        <dbReference type="EMBL" id="KDP46111.1"/>
    </source>
</evidence>
<organism evidence="5 6">
    <name type="scientific">Jatropha curcas</name>
    <name type="common">Barbados nut</name>
    <dbReference type="NCBI Taxonomy" id="180498"/>
    <lineage>
        <taxon>Eukaryota</taxon>
        <taxon>Viridiplantae</taxon>
        <taxon>Streptophyta</taxon>
        <taxon>Embryophyta</taxon>
        <taxon>Tracheophyta</taxon>
        <taxon>Spermatophyta</taxon>
        <taxon>Magnoliopsida</taxon>
        <taxon>eudicotyledons</taxon>
        <taxon>Gunneridae</taxon>
        <taxon>Pentapetalae</taxon>
        <taxon>rosids</taxon>
        <taxon>fabids</taxon>
        <taxon>Malpighiales</taxon>
        <taxon>Euphorbiaceae</taxon>
        <taxon>Crotonoideae</taxon>
        <taxon>Jatropheae</taxon>
        <taxon>Jatropha</taxon>
    </lineage>
</organism>
<reference evidence="5 6" key="1">
    <citation type="journal article" date="2014" name="PLoS ONE">
        <title>Global Analysis of Gene Expression Profiles in Physic Nut (Jatropha curcas L.) Seedlings Exposed to Salt Stress.</title>
        <authorList>
            <person name="Zhang L."/>
            <person name="Zhang C."/>
            <person name="Wu P."/>
            <person name="Chen Y."/>
            <person name="Li M."/>
            <person name="Jiang H."/>
            <person name="Wu G."/>
        </authorList>
    </citation>
    <scope>NUCLEOTIDE SEQUENCE [LARGE SCALE GENOMIC DNA]</scope>
    <source>
        <strain evidence="6">cv. GZQX0401</strain>
        <tissue evidence="5">Young leaves</tissue>
    </source>
</reference>
<feature type="domain" description="Protein kinase" evidence="4">
    <location>
        <begin position="50"/>
        <end position="242"/>
    </location>
</feature>
<feature type="compositionally biased region" description="Low complexity" evidence="3">
    <location>
        <begin position="8"/>
        <end position="20"/>
    </location>
</feature>
<dbReference type="GO" id="GO:0005886">
    <property type="term" value="C:plasma membrane"/>
    <property type="evidence" value="ECO:0007669"/>
    <property type="project" value="UniProtKB-SubCell"/>
</dbReference>
<dbReference type="Pfam" id="PF07714">
    <property type="entry name" value="PK_Tyr_Ser-Thr"/>
    <property type="match status" value="1"/>
</dbReference>
<dbReference type="Gene3D" id="3.30.200.20">
    <property type="entry name" value="Phosphorylase Kinase, domain 1"/>
    <property type="match status" value="1"/>
</dbReference>
<proteinExistence type="predicted"/>
<accession>A0A067LCA0</accession>
<comment type="subcellular location">
    <subcellularLocation>
        <location evidence="1">Cell membrane</location>
    </subcellularLocation>
</comment>
<dbReference type="InterPro" id="IPR000719">
    <property type="entry name" value="Prot_kinase_dom"/>
</dbReference>
<name>A0A067LCA0_JATCU</name>
<dbReference type="InterPro" id="IPR011009">
    <property type="entry name" value="Kinase-like_dom_sf"/>
</dbReference>
<dbReference type="EMBL" id="KK914220">
    <property type="protein sequence ID" value="KDP46111.1"/>
    <property type="molecule type" value="Genomic_DNA"/>
</dbReference>
<dbReference type="GO" id="GO:0005524">
    <property type="term" value="F:ATP binding"/>
    <property type="evidence" value="ECO:0007669"/>
    <property type="project" value="InterPro"/>
</dbReference>
<protein>
    <recommendedName>
        <fullName evidence="4">Protein kinase domain-containing protein</fullName>
    </recommendedName>
</protein>
<keyword evidence="6" id="KW-1185">Reference proteome</keyword>
<keyword evidence="2" id="KW-0472">Membrane</keyword>
<dbReference type="PROSITE" id="PS50011">
    <property type="entry name" value="PROTEIN_KINASE_DOM"/>
    <property type="match status" value="1"/>
</dbReference>
<dbReference type="PANTHER" id="PTHR45621">
    <property type="entry name" value="OS01G0588500 PROTEIN-RELATED"/>
    <property type="match status" value="1"/>
</dbReference>
<dbReference type="Gene3D" id="1.10.510.10">
    <property type="entry name" value="Transferase(Phosphotransferase) domain 1"/>
    <property type="match status" value="1"/>
</dbReference>
<dbReference type="SUPFAM" id="SSF56112">
    <property type="entry name" value="Protein kinase-like (PK-like)"/>
    <property type="match status" value="1"/>
</dbReference>
<evidence type="ECO:0000259" key="4">
    <source>
        <dbReference type="PROSITE" id="PS50011"/>
    </source>
</evidence>
<dbReference type="GO" id="GO:0004672">
    <property type="term" value="F:protein kinase activity"/>
    <property type="evidence" value="ECO:0007669"/>
    <property type="project" value="InterPro"/>
</dbReference>
<feature type="region of interest" description="Disordered" evidence="3">
    <location>
        <begin position="1"/>
        <end position="20"/>
    </location>
</feature>